<proteinExistence type="predicted"/>
<feature type="signal peptide" evidence="1">
    <location>
        <begin position="1"/>
        <end position="19"/>
    </location>
</feature>
<dbReference type="Pfam" id="PF10043">
    <property type="entry name" value="DUF2279"/>
    <property type="match status" value="1"/>
</dbReference>
<keyword evidence="1" id="KW-0732">Signal</keyword>
<dbReference type="EMBL" id="BJYS01000019">
    <property type="protein sequence ID" value="GEO05000.1"/>
    <property type="molecule type" value="Genomic_DNA"/>
</dbReference>
<evidence type="ECO:0000256" key="1">
    <source>
        <dbReference type="SAM" id="SignalP"/>
    </source>
</evidence>
<dbReference type="AlphaFoldDB" id="A0A512AZ72"/>
<dbReference type="RefSeq" id="WP_146898260.1">
    <property type="nucleotide sequence ID" value="NZ_BJYS01000019.1"/>
</dbReference>
<accession>A0A512AZ72</accession>
<name>A0A512AZ72_9BACT</name>
<reference evidence="2 3" key="1">
    <citation type="submission" date="2019-07" db="EMBL/GenBank/DDBJ databases">
        <title>Whole genome shotgun sequence of Adhaeribacter aerolatus NBRC 106133.</title>
        <authorList>
            <person name="Hosoyama A."/>
            <person name="Uohara A."/>
            <person name="Ohji S."/>
            <person name="Ichikawa N."/>
        </authorList>
    </citation>
    <scope>NUCLEOTIDE SEQUENCE [LARGE SCALE GENOMIC DNA]</scope>
    <source>
        <strain evidence="2 3">NBRC 106133</strain>
    </source>
</reference>
<dbReference type="InterPro" id="IPR018736">
    <property type="entry name" value="DUF2279_periplasmic_lipo"/>
</dbReference>
<keyword evidence="3" id="KW-1185">Reference proteome</keyword>
<evidence type="ECO:0000313" key="3">
    <source>
        <dbReference type="Proteomes" id="UP000321532"/>
    </source>
</evidence>
<feature type="chain" id="PRO_5021878559" evidence="1">
    <location>
        <begin position="20"/>
        <end position="327"/>
    </location>
</feature>
<dbReference type="Proteomes" id="UP000321532">
    <property type="component" value="Unassembled WGS sequence"/>
</dbReference>
<evidence type="ECO:0000313" key="2">
    <source>
        <dbReference type="EMBL" id="GEO05000.1"/>
    </source>
</evidence>
<dbReference type="OrthoDB" id="9803535at2"/>
<organism evidence="2 3">
    <name type="scientific">Adhaeribacter aerolatus</name>
    <dbReference type="NCBI Taxonomy" id="670289"/>
    <lineage>
        <taxon>Bacteria</taxon>
        <taxon>Pseudomonadati</taxon>
        <taxon>Bacteroidota</taxon>
        <taxon>Cytophagia</taxon>
        <taxon>Cytophagales</taxon>
        <taxon>Hymenobacteraceae</taxon>
        <taxon>Adhaeribacter</taxon>
    </lineage>
</organism>
<protein>
    <submittedName>
        <fullName evidence="2">DUF2279 domain-containing protein</fullName>
    </submittedName>
</protein>
<comment type="caution">
    <text evidence="2">The sequence shown here is derived from an EMBL/GenBank/DDBJ whole genome shotgun (WGS) entry which is preliminary data.</text>
</comment>
<gene>
    <name evidence="2" type="ORF">AAE02nite_26640</name>
</gene>
<sequence>MKKLLLTALLGCLLKNALAQLTGNQSPASNPTTADSAVLQTDQFNKQTQNGRKWLAGGLAIAVLGGSLYLLTKSNDYVYEKKFKTVNDGGAWRQMDKSEHAYLSYTTTRLLHGLGNWAGFSPQQSVILASTGSLAYLTTKEYLDGHFAIPGTGWSWMDMGANLLGTTLFASQQLVWQEQKIQFKFSALPKTYEPELNARANILFGSSKPERVLKDYNAQTYWLSFNLKAFSQSQNLPPWLNLAVGYGANNLFGPQENIGYANGKVAFDRTDLKRYRQWYISPDIDLTKIKTNSRLVKTLFFALNAVKVPLPTLEFSDQKVKGHWLHF</sequence>